<keyword evidence="5" id="KW-0444">Lipid biosynthesis</keyword>
<proteinExistence type="predicted"/>
<dbReference type="GO" id="GO:0004366">
    <property type="term" value="F:glycerol-3-phosphate O-acyltransferase activity"/>
    <property type="evidence" value="ECO:0007669"/>
    <property type="project" value="UniProtKB-EC"/>
</dbReference>
<organism evidence="10 11">
    <name type="scientific">Amphritea balenae</name>
    <dbReference type="NCBI Taxonomy" id="452629"/>
    <lineage>
        <taxon>Bacteria</taxon>
        <taxon>Pseudomonadati</taxon>
        <taxon>Pseudomonadota</taxon>
        <taxon>Gammaproteobacteria</taxon>
        <taxon>Oceanospirillales</taxon>
        <taxon>Oceanospirillaceae</taxon>
        <taxon>Amphritea</taxon>
    </lineage>
</organism>
<sequence>MFNDSISLPFWLFLLLATLAGLGLYHYFLSPWFKRFYRRRTLNTSHILDDKLSHGLSPQASNRRSLWIDKLLSDPEVIAAINEEINDQTDDDIGAGKNDASAVHKKAAEYAEELVPSFNVLLYFRLGYWLARGFLRFLYWVKVGYNAEKQYDNIDPNSCIVIVSNHRSNFDPFFLIYLASRRAAISYSAGEWARGFPFQQLLHAIGFYIIRRDSGSTLYRKMLERYVSLAVSNCIPQGLFIEGGLSRDGKMQPLKLGMLNYVTKAMGRGDCKDIVFIPTALNYDKIPEDKTLLAHQEQGFKQKGRFYSILSFGKFLLQLVPHILPHQHKPFGYACVNYGDPISLQQWQQQQGIDLNQCDSEQRKQAIGQLGEDIAQQIEQHLPILPVSLLSAICLNNLDQPISELDIKVQGNELFIKLRQQGRYMLIPKKDEDYALEQALYTLSKRGMIIEIEEGLFQADSQHRAMFEYYRNSLGEL</sequence>
<reference evidence="10 11" key="1">
    <citation type="submission" date="2018-11" db="EMBL/GenBank/DDBJ databases">
        <title>The draft genome sequence of Amphritea balenae JAMM 1525T.</title>
        <authorList>
            <person name="Fang Z."/>
            <person name="Zhang Y."/>
            <person name="Han X."/>
        </authorList>
    </citation>
    <scope>NUCLEOTIDE SEQUENCE [LARGE SCALE GENOMIC DNA]</scope>
    <source>
        <strain evidence="10 11">JAMM 1525</strain>
    </source>
</reference>
<evidence type="ECO:0000256" key="3">
    <source>
        <dbReference type="ARBA" id="ARBA00013113"/>
    </source>
</evidence>
<evidence type="ECO:0000256" key="4">
    <source>
        <dbReference type="ARBA" id="ARBA00013432"/>
    </source>
</evidence>
<keyword evidence="8" id="KW-0812">Transmembrane</keyword>
<dbReference type="InterPro" id="IPR022284">
    <property type="entry name" value="GPAT/DHAPAT"/>
</dbReference>
<evidence type="ECO:0000256" key="7">
    <source>
        <dbReference type="ARBA" id="ARBA00048427"/>
    </source>
</evidence>
<evidence type="ECO:0000256" key="1">
    <source>
        <dbReference type="ARBA" id="ARBA00004184"/>
    </source>
</evidence>
<keyword evidence="6" id="KW-1208">Phospholipid metabolism</keyword>
<dbReference type="SUPFAM" id="SSF69593">
    <property type="entry name" value="Glycerol-3-phosphate (1)-acyltransferase"/>
    <property type="match status" value="1"/>
</dbReference>
<evidence type="ECO:0000256" key="2">
    <source>
        <dbReference type="ARBA" id="ARBA00004765"/>
    </source>
</evidence>
<evidence type="ECO:0000256" key="8">
    <source>
        <dbReference type="SAM" id="Phobius"/>
    </source>
</evidence>
<comment type="catalytic activity">
    <reaction evidence="7">
        <text>sn-glycerol 3-phosphate + an acyl-CoA = a 1-acyl-sn-glycero-3-phosphate + CoA</text>
        <dbReference type="Rhea" id="RHEA:15325"/>
        <dbReference type="ChEBI" id="CHEBI:57287"/>
        <dbReference type="ChEBI" id="CHEBI:57597"/>
        <dbReference type="ChEBI" id="CHEBI:57970"/>
        <dbReference type="ChEBI" id="CHEBI:58342"/>
        <dbReference type="EC" id="2.3.1.15"/>
    </reaction>
</comment>
<dbReference type="GO" id="GO:0012505">
    <property type="term" value="C:endomembrane system"/>
    <property type="evidence" value="ECO:0007669"/>
    <property type="project" value="UniProtKB-SubCell"/>
</dbReference>
<dbReference type="AlphaFoldDB" id="A0A3P1SQJ0"/>
<dbReference type="InterPro" id="IPR002123">
    <property type="entry name" value="Plipid/glycerol_acylTrfase"/>
</dbReference>
<comment type="subcellular location">
    <subcellularLocation>
        <location evidence="1">Endomembrane system</location>
        <topology evidence="1">Peripheral membrane protein</topology>
    </subcellularLocation>
</comment>
<keyword evidence="8" id="KW-0472">Membrane</keyword>
<dbReference type="EMBL" id="RQXV01000005">
    <property type="protein sequence ID" value="RRC99319.1"/>
    <property type="molecule type" value="Genomic_DNA"/>
</dbReference>
<keyword evidence="5" id="KW-0443">Lipid metabolism</keyword>
<keyword evidence="11" id="KW-1185">Reference proteome</keyword>
<protein>
    <recommendedName>
        <fullName evidence="4">Glycerol-3-phosphate acyltransferase</fullName>
        <ecNumber evidence="3">2.3.1.15</ecNumber>
    </recommendedName>
</protein>
<dbReference type="SMART" id="SM00563">
    <property type="entry name" value="PlsC"/>
    <property type="match status" value="1"/>
</dbReference>
<accession>A0A3P1SQJ0</accession>
<dbReference type="EC" id="2.3.1.15" evidence="3"/>
<evidence type="ECO:0000259" key="9">
    <source>
        <dbReference type="SMART" id="SM00563"/>
    </source>
</evidence>
<dbReference type="PANTHER" id="PTHR12563">
    <property type="entry name" value="GLYCEROL-3-PHOSPHATE ACYLTRANSFERASE"/>
    <property type="match status" value="1"/>
</dbReference>
<dbReference type="UniPathway" id="UPA00557">
    <property type="reaction ID" value="UER00612"/>
</dbReference>
<dbReference type="OrthoDB" id="335193at2"/>
<dbReference type="Proteomes" id="UP000267535">
    <property type="component" value="Unassembled WGS sequence"/>
</dbReference>
<evidence type="ECO:0000256" key="5">
    <source>
        <dbReference type="ARBA" id="ARBA00023209"/>
    </source>
</evidence>
<dbReference type="RefSeq" id="WP_124926157.1">
    <property type="nucleotide sequence ID" value="NZ_BMOH01000004.1"/>
</dbReference>
<dbReference type="InterPro" id="IPR045520">
    <property type="entry name" value="GPAT/DHAPAT_C"/>
</dbReference>
<dbReference type="Pfam" id="PF19277">
    <property type="entry name" value="GPAT_C"/>
    <property type="match status" value="1"/>
</dbReference>
<dbReference type="GO" id="GO:0016024">
    <property type="term" value="P:CDP-diacylglycerol biosynthetic process"/>
    <property type="evidence" value="ECO:0007669"/>
    <property type="project" value="UniProtKB-UniPathway"/>
</dbReference>
<keyword evidence="8" id="KW-1133">Transmembrane helix</keyword>
<name>A0A3P1SQJ0_9GAMM</name>
<keyword evidence="5" id="KW-0594">Phospholipid biosynthesis</keyword>
<feature type="domain" description="Phospholipid/glycerol acyltransferase" evidence="9">
    <location>
        <begin position="160"/>
        <end position="284"/>
    </location>
</feature>
<comment type="pathway">
    <text evidence="2">Phospholipid metabolism; CDP-diacylglycerol biosynthesis; CDP-diacylglycerol from sn-glycerol 3-phosphate: step 1/3.</text>
</comment>
<evidence type="ECO:0000313" key="10">
    <source>
        <dbReference type="EMBL" id="RRC99319.1"/>
    </source>
</evidence>
<dbReference type="PANTHER" id="PTHR12563:SF17">
    <property type="entry name" value="DIHYDROXYACETONE PHOSPHATE ACYLTRANSFERASE"/>
    <property type="match status" value="1"/>
</dbReference>
<feature type="transmembrane region" description="Helical" evidence="8">
    <location>
        <begin position="6"/>
        <end position="29"/>
    </location>
</feature>
<comment type="caution">
    <text evidence="10">The sequence shown here is derived from an EMBL/GenBank/DDBJ whole genome shotgun (WGS) entry which is preliminary data.</text>
</comment>
<evidence type="ECO:0000256" key="6">
    <source>
        <dbReference type="ARBA" id="ARBA00023264"/>
    </source>
</evidence>
<evidence type="ECO:0000313" key="11">
    <source>
        <dbReference type="Proteomes" id="UP000267535"/>
    </source>
</evidence>
<gene>
    <name evidence="10" type="ORF">EHS89_10780</name>
</gene>
<dbReference type="Pfam" id="PF01553">
    <property type="entry name" value="Acyltransferase"/>
    <property type="match status" value="1"/>
</dbReference>